<gene>
    <name evidence="1" type="ORF">BACDOR_01690</name>
</gene>
<dbReference type="HOGENOM" id="CLU_3247137_0_0_10"/>
<reference evidence="1 2" key="2">
    <citation type="submission" date="2008-10" db="EMBL/GenBank/DDBJ databases">
        <authorList>
            <person name="Fulton L."/>
            <person name="Clifton S."/>
            <person name="Fulton B."/>
            <person name="Xu J."/>
            <person name="Minx P."/>
            <person name="Pepin K.H."/>
            <person name="Johnson M."/>
            <person name="Thiruvilangam P."/>
            <person name="Bhonagiri V."/>
            <person name="Nash W.E."/>
            <person name="Mardis E.R."/>
            <person name="Wilson R.K."/>
        </authorList>
    </citation>
    <scope>NUCLEOTIDE SEQUENCE [LARGE SCALE GENOMIC DNA]</scope>
    <source>
        <strain evidence="1 2">DSM 17855</strain>
    </source>
</reference>
<organism evidence="1 2">
    <name type="scientific">Phocaeicola dorei DSM 17855</name>
    <dbReference type="NCBI Taxonomy" id="483217"/>
    <lineage>
        <taxon>Bacteria</taxon>
        <taxon>Pseudomonadati</taxon>
        <taxon>Bacteroidota</taxon>
        <taxon>Bacteroidia</taxon>
        <taxon>Bacteroidales</taxon>
        <taxon>Bacteroidaceae</taxon>
        <taxon>Phocaeicola</taxon>
    </lineage>
</organism>
<protein>
    <submittedName>
        <fullName evidence="1">Uncharacterized protein</fullName>
    </submittedName>
</protein>
<accession>B6VWZ9</accession>
<evidence type="ECO:0000313" key="1">
    <source>
        <dbReference type="EMBL" id="EEB25644.1"/>
    </source>
</evidence>
<dbReference type="Proteomes" id="UP000004849">
    <property type="component" value="Unassembled WGS sequence"/>
</dbReference>
<proteinExistence type="predicted"/>
<name>B6VWZ9_9BACT</name>
<reference evidence="1 2" key="1">
    <citation type="submission" date="2008-10" db="EMBL/GenBank/DDBJ databases">
        <title>Draft genome sequence of Bacteroides dorei (DSM 17855).</title>
        <authorList>
            <person name="Sudarsanam P."/>
            <person name="Ley R."/>
            <person name="Guruge J."/>
            <person name="Turnbaugh P.J."/>
            <person name="Mahowald M."/>
            <person name="Liep D."/>
            <person name="Gordon J."/>
        </authorList>
    </citation>
    <scope>NUCLEOTIDE SEQUENCE [LARGE SCALE GENOMIC DNA]</scope>
    <source>
        <strain evidence="1 2">DSM 17855</strain>
    </source>
</reference>
<dbReference type="AlphaFoldDB" id="B6VWZ9"/>
<sequence length="42" mass="5116">MPAPTNINLNNFICYHIWFATNLGIFKHKKKWFLYKEPLFIC</sequence>
<dbReference type="EMBL" id="ABWZ01000034">
    <property type="protein sequence ID" value="EEB25644.1"/>
    <property type="molecule type" value="Genomic_DNA"/>
</dbReference>
<evidence type="ECO:0000313" key="2">
    <source>
        <dbReference type="Proteomes" id="UP000004849"/>
    </source>
</evidence>